<dbReference type="EMBL" id="GEZM01005538">
    <property type="protein sequence ID" value="JAV96110.1"/>
    <property type="molecule type" value="Transcribed_RNA"/>
</dbReference>
<proteinExistence type="predicted"/>
<reference evidence="1" key="1">
    <citation type="journal article" date="2016" name="Sci. Rep.">
        <title>Molecular characterization of firefly nuptial gifts: a multi-omics approach sheds light on postcopulatory sexual selection.</title>
        <authorList>
            <person name="Al-Wathiqui N."/>
            <person name="Fallon T.R."/>
            <person name="South A."/>
            <person name="Weng J.K."/>
            <person name="Lewis S.M."/>
        </authorList>
    </citation>
    <scope>NUCLEOTIDE SEQUENCE</scope>
</reference>
<sequence>MLSGQVGDKIRSNERESIIVQIWIVVDLTKAFEGLGFGLSDLSLNTSPLLFYIHTHSLLHTGLCLGVCFAIGLSIDCRLLELHDVLSKRASLVRKDVLNLAHVVGDVPGFRDARLIDGCVVHFDVAEDEYGLKRPHDFQCDIERNRNQVLEQNNGCPKGDETTHRGASTNGLKLKEMERSISLGPSNTIHNGGKKTHDEKNSKVADDVEVHLSGNSSALAWRNTGIHHDSRVMARENNDTKNPLSIAQVTASKHKIINGDRLSHVFRVIIRISRNNLLPVNSSIILVEVRVGSFTLNLELSTLCVTGMPNRSATTKSLSDLQVSLTIQVLGLNVTGSVWIGRGQDDDIGRQFVVVVNTHEITNFEAFPGILLETRAFGWLHVINQVGFHVLNSSGTLCILFVRKSNVGDSICRRRGRYWCHLDLFLGINK</sequence>
<protein>
    <submittedName>
        <fullName evidence="1">Uncharacterized protein</fullName>
    </submittedName>
</protein>
<accession>A0A1Y1NGU5</accession>
<organism evidence="1">
    <name type="scientific">Photinus pyralis</name>
    <name type="common">Common eastern firefly</name>
    <name type="synonym">Lampyris pyralis</name>
    <dbReference type="NCBI Taxonomy" id="7054"/>
    <lineage>
        <taxon>Eukaryota</taxon>
        <taxon>Metazoa</taxon>
        <taxon>Ecdysozoa</taxon>
        <taxon>Arthropoda</taxon>
        <taxon>Hexapoda</taxon>
        <taxon>Insecta</taxon>
        <taxon>Pterygota</taxon>
        <taxon>Neoptera</taxon>
        <taxon>Endopterygota</taxon>
        <taxon>Coleoptera</taxon>
        <taxon>Polyphaga</taxon>
        <taxon>Elateriformia</taxon>
        <taxon>Elateroidea</taxon>
        <taxon>Lampyridae</taxon>
        <taxon>Lampyrinae</taxon>
        <taxon>Photinus</taxon>
    </lineage>
</organism>
<dbReference type="AlphaFoldDB" id="A0A1Y1NGU5"/>
<evidence type="ECO:0000313" key="1">
    <source>
        <dbReference type="EMBL" id="JAV96110.1"/>
    </source>
</evidence>
<name>A0A1Y1NGU5_PHOPY</name>